<dbReference type="SMART" id="SM01266">
    <property type="entry name" value="Mac"/>
    <property type="match status" value="1"/>
</dbReference>
<evidence type="ECO:0000256" key="1">
    <source>
        <dbReference type="ARBA" id="ARBA00007274"/>
    </source>
</evidence>
<reference evidence="4 5" key="1">
    <citation type="submission" date="2022-10" db="EMBL/GenBank/DDBJ databases">
        <title>Alteromonas sp. chi3 Genome sequencing.</title>
        <authorList>
            <person name="Park S."/>
        </authorList>
    </citation>
    <scope>NUCLEOTIDE SEQUENCE [LARGE SCALE GENOMIC DNA]</scope>
    <source>
        <strain evidence="5">chi3</strain>
    </source>
</reference>
<evidence type="ECO:0000313" key="5">
    <source>
        <dbReference type="Proteomes" id="UP001218788"/>
    </source>
</evidence>
<proteinExistence type="inferred from homology"/>
<sequence>MTQAQDIWQQMLSGQWYQTQHPTLVVARERAKALCWRLNNLPQTPASERHSILTQLLPNVSSVTVGAYFGCDYGVNIYAGSDLLVGRKVVMLDPGIIRLGHSVTIADNVVLATLTHPLESDRRKAGWQQTAAITVGNNVTLGEGCSVLPGANIPDDTDIGAGAVVTASTSFSGRTVGI</sequence>
<dbReference type="Proteomes" id="UP001218788">
    <property type="component" value="Unassembled WGS sequence"/>
</dbReference>
<organism evidence="4 5">
    <name type="scientific">Alteromonas gilva</name>
    <dbReference type="NCBI Taxonomy" id="2987522"/>
    <lineage>
        <taxon>Bacteria</taxon>
        <taxon>Pseudomonadati</taxon>
        <taxon>Pseudomonadota</taxon>
        <taxon>Gammaproteobacteria</taxon>
        <taxon>Alteromonadales</taxon>
        <taxon>Alteromonadaceae</taxon>
        <taxon>Alteromonas/Salinimonas group</taxon>
        <taxon>Alteromonas</taxon>
    </lineage>
</organism>
<comment type="caution">
    <text evidence="4">The sequence shown here is derived from an EMBL/GenBank/DDBJ whole genome shotgun (WGS) entry which is preliminary data.</text>
</comment>
<dbReference type="PANTHER" id="PTHR23416">
    <property type="entry name" value="SIALIC ACID SYNTHASE-RELATED"/>
    <property type="match status" value="1"/>
</dbReference>
<dbReference type="SUPFAM" id="SSF51161">
    <property type="entry name" value="Trimeric LpxA-like enzymes"/>
    <property type="match status" value="1"/>
</dbReference>
<protein>
    <submittedName>
        <fullName evidence="4">Maltose acetyltransferase domain-containing protein</fullName>
    </submittedName>
</protein>
<dbReference type="PANTHER" id="PTHR23416:SF23">
    <property type="entry name" value="ACETYLTRANSFERASE C18B11.09C-RELATED"/>
    <property type="match status" value="1"/>
</dbReference>
<dbReference type="InterPro" id="IPR011004">
    <property type="entry name" value="Trimer_LpxA-like_sf"/>
</dbReference>
<dbReference type="EMBL" id="JAQQXP010000001">
    <property type="protein sequence ID" value="MDC8831553.1"/>
    <property type="molecule type" value="Genomic_DNA"/>
</dbReference>
<dbReference type="Pfam" id="PF12464">
    <property type="entry name" value="Mac"/>
    <property type="match status" value="1"/>
</dbReference>
<evidence type="ECO:0000256" key="2">
    <source>
        <dbReference type="ARBA" id="ARBA00022679"/>
    </source>
</evidence>
<keyword evidence="2" id="KW-0808">Transferase</keyword>
<comment type="similarity">
    <text evidence="1">Belongs to the transferase hexapeptide repeat family.</text>
</comment>
<feature type="domain" description="Maltose/galactoside acetyltransferase" evidence="3">
    <location>
        <begin position="8"/>
        <end position="62"/>
    </location>
</feature>
<dbReference type="InterPro" id="IPR051159">
    <property type="entry name" value="Hexapeptide_acetyltransf"/>
</dbReference>
<name>A0ABT5L3X6_9ALTE</name>
<dbReference type="Gene3D" id="2.160.10.10">
    <property type="entry name" value="Hexapeptide repeat proteins"/>
    <property type="match status" value="1"/>
</dbReference>
<dbReference type="InterPro" id="IPR024688">
    <property type="entry name" value="Mac_dom"/>
</dbReference>
<evidence type="ECO:0000259" key="3">
    <source>
        <dbReference type="SMART" id="SM01266"/>
    </source>
</evidence>
<gene>
    <name evidence="4" type="ORF">OIK42_12365</name>
</gene>
<keyword evidence="5" id="KW-1185">Reference proteome</keyword>
<accession>A0ABT5L3X6</accession>
<evidence type="ECO:0000313" key="4">
    <source>
        <dbReference type="EMBL" id="MDC8831553.1"/>
    </source>
</evidence>
<dbReference type="RefSeq" id="WP_273640937.1">
    <property type="nucleotide sequence ID" value="NZ_JAQQXP010000001.1"/>
</dbReference>